<dbReference type="Proteomes" id="UP000811609">
    <property type="component" value="Chromosome 3"/>
</dbReference>
<organism evidence="1 2">
    <name type="scientific">Carya illinoinensis</name>
    <name type="common">Pecan</name>
    <dbReference type="NCBI Taxonomy" id="32201"/>
    <lineage>
        <taxon>Eukaryota</taxon>
        <taxon>Viridiplantae</taxon>
        <taxon>Streptophyta</taxon>
        <taxon>Embryophyta</taxon>
        <taxon>Tracheophyta</taxon>
        <taxon>Spermatophyta</taxon>
        <taxon>Magnoliopsida</taxon>
        <taxon>eudicotyledons</taxon>
        <taxon>Gunneridae</taxon>
        <taxon>Pentapetalae</taxon>
        <taxon>rosids</taxon>
        <taxon>fabids</taxon>
        <taxon>Fagales</taxon>
        <taxon>Juglandaceae</taxon>
        <taxon>Carya</taxon>
    </lineage>
</organism>
<reference evidence="1" key="1">
    <citation type="submission" date="2020-12" db="EMBL/GenBank/DDBJ databases">
        <title>WGS assembly of Carya illinoinensis cv. Pawnee.</title>
        <authorList>
            <person name="Platts A."/>
            <person name="Shu S."/>
            <person name="Wright S."/>
            <person name="Barry K."/>
            <person name="Edger P."/>
            <person name="Pires J.C."/>
            <person name="Schmutz J."/>
        </authorList>
    </citation>
    <scope>NUCLEOTIDE SEQUENCE</scope>
    <source>
        <tissue evidence="1">Leaf</tissue>
    </source>
</reference>
<comment type="caution">
    <text evidence="1">The sequence shown here is derived from an EMBL/GenBank/DDBJ whole genome shotgun (WGS) entry which is preliminary data.</text>
</comment>
<name>A0A8T1R0D4_CARIL</name>
<sequence length="45" mass="5230">MHRECESSLTFRILSRYQLAEFKLCFLGQPLPRNSGESYCNGAIY</sequence>
<protein>
    <submittedName>
        <fullName evidence="1">Uncharacterized protein</fullName>
    </submittedName>
</protein>
<accession>A0A8T1R0D4</accession>
<keyword evidence="2" id="KW-1185">Reference proteome</keyword>
<dbReference type="AlphaFoldDB" id="A0A8T1R0D4"/>
<evidence type="ECO:0000313" key="1">
    <source>
        <dbReference type="EMBL" id="KAG6660860.1"/>
    </source>
</evidence>
<gene>
    <name evidence="1" type="ORF">CIPAW_03G133900</name>
</gene>
<evidence type="ECO:0000313" key="2">
    <source>
        <dbReference type="Proteomes" id="UP000811609"/>
    </source>
</evidence>
<proteinExistence type="predicted"/>
<dbReference type="EMBL" id="CM031811">
    <property type="protein sequence ID" value="KAG6660860.1"/>
    <property type="molecule type" value="Genomic_DNA"/>
</dbReference>